<dbReference type="RefSeq" id="WP_330463706.1">
    <property type="nucleotide sequence ID" value="NZ_CP143578.1"/>
</dbReference>
<evidence type="ECO:0000313" key="6">
    <source>
        <dbReference type="Proteomes" id="UP001431935"/>
    </source>
</evidence>
<dbReference type="EMBL" id="CP143578">
    <property type="protein sequence ID" value="WVN21676.1"/>
    <property type="molecule type" value="Genomic_DNA"/>
</dbReference>
<gene>
    <name evidence="5" type="ORF">V2E26_02545</name>
</gene>
<dbReference type="Gene3D" id="3.30.160.20">
    <property type="match status" value="1"/>
</dbReference>
<name>A0ABZ2AHS9_9BACT</name>
<dbReference type="SMART" id="SM00358">
    <property type="entry name" value="DSRM"/>
    <property type="match status" value="1"/>
</dbReference>
<feature type="domain" description="DRBM" evidence="4">
    <location>
        <begin position="69"/>
        <end position="134"/>
    </location>
</feature>
<evidence type="ECO:0000313" key="5">
    <source>
        <dbReference type="EMBL" id="WVN21676.1"/>
    </source>
</evidence>
<dbReference type="CDD" id="cd10845">
    <property type="entry name" value="DSRM_RNAse_III_family"/>
    <property type="match status" value="1"/>
</dbReference>
<evidence type="ECO:0000256" key="2">
    <source>
        <dbReference type="ARBA" id="ARBA00022884"/>
    </source>
</evidence>
<dbReference type="InterPro" id="IPR014720">
    <property type="entry name" value="dsRBD_dom"/>
</dbReference>
<keyword evidence="6" id="KW-1185">Reference proteome</keyword>
<sequence>MCKKYNLFDFFRYSTTAFNNGLNLKTISNLYEAFIGGIYQVFGINGAIYVADKTLKKSFKLEILQDHSHPKNLLQELFQKSSKNNVEYETVALPNGFFGSSVSFEGKIYGEGYGKTKKEAETDAATNALEKLGK</sequence>
<keyword evidence="2 3" id="KW-0694">RNA-binding</keyword>
<accession>A0ABZ2AHS9</accession>
<organism evidence="5 6">
    <name type="scientific">Metamycoplasma gateae</name>
    <dbReference type="NCBI Taxonomy" id="35769"/>
    <lineage>
        <taxon>Bacteria</taxon>
        <taxon>Bacillati</taxon>
        <taxon>Mycoplasmatota</taxon>
        <taxon>Mycoplasmoidales</taxon>
        <taxon>Metamycoplasmataceae</taxon>
        <taxon>Metamycoplasma</taxon>
    </lineage>
</organism>
<evidence type="ECO:0000259" key="4">
    <source>
        <dbReference type="PROSITE" id="PS50137"/>
    </source>
</evidence>
<dbReference type="InterPro" id="IPR036389">
    <property type="entry name" value="RNase_III_sf"/>
</dbReference>
<proteinExistence type="inferred from homology"/>
<dbReference type="Pfam" id="PF00035">
    <property type="entry name" value="dsrm"/>
    <property type="match status" value="1"/>
</dbReference>
<dbReference type="Proteomes" id="UP001431935">
    <property type="component" value="Chromosome"/>
</dbReference>
<dbReference type="SUPFAM" id="SSF54768">
    <property type="entry name" value="dsRNA-binding domain-like"/>
    <property type="match status" value="1"/>
</dbReference>
<comment type="similarity">
    <text evidence="1">Belongs to the ribonuclease III family.</text>
</comment>
<reference evidence="5" key="1">
    <citation type="submission" date="2024-01" db="EMBL/GenBank/DDBJ databases">
        <title>Complete genome sequence of Mycoplasma gateae strain 3700.</title>
        <authorList>
            <person name="Spergser J."/>
        </authorList>
    </citation>
    <scope>NUCLEOTIDE SEQUENCE [LARGE SCALE GENOMIC DNA]</scope>
    <source>
        <strain evidence="5">3700</strain>
    </source>
</reference>
<protein>
    <submittedName>
        <fullName evidence="5">DsRNA-binding protein</fullName>
    </submittedName>
</protein>
<dbReference type="PROSITE" id="PS50137">
    <property type="entry name" value="DS_RBD"/>
    <property type="match status" value="1"/>
</dbReference>
<dbReference type="SUPFAM" id="SSF69065">
    <property type="entry name" value="RNase III domain-like"/>
    <property type="match status" value="1"/>
</dbReference>
<evidence type="ECO:0000256" key="1">
    <source>
        <dbReference type="ARBA" id="ARBA00010183"/>
    </source>
</evidence>
<evidence type="ECO:0000256" key="3">
    <source>
        <dbReference type="PROSITE-ProRule" id="PRU00266"/>
    </source>
</evidence>